<dbReference type="Proteomes" id="UP000544095">
    <property type="component" value="Unassembled WGS sequence"/>
</dbReference>
<evidence type="ECO:0000313" key="2">
    <source>
        <dbReference type="Proteomes" id="UP000544095"/>
    </source>
</evidence>
<protein>
    <submittedName>
        <fullName evidence="1">Uncharacterized protein</fullName>
    </submittedName>
</protein>
<gene>
    <name evidence="1" type="ORF">FPANT_14079</name>
</gene>
<dbReference type="AlphaFoldDB" id="A0A8H5K6M5"/>
<organism evidence="1 2">
    <name type="scientific">Fusarium pseudoanthophilum</name>
    <dbReference type="NCBI Taxonomy" id="48495"/>
    <lineage>
        <taxon>Eukaryota</taxon>
        <taxon>Fungi</taxon>
        <taxon>Dikarya</taxon>
        <taxon>Ascomycota</taxon>
        <taxon>Pezizomycotina</taxon>
        <taxon>Sordariomycetes</taxon>
        <taxon>Hypocreomycetidae</taxon>
        <taxon>Hypocreales</taxon>
        <taxon>Nectriaceae</taxon>
        <taxon>Fusarium</taxon>
        <taxon>Fusarium fujikuroi species complex</taxon>
    </lineage>
</organism>
<proteinExistence type="predicted"/>
<accession>A0A8H5K6M5</accession>
<reference evidence="1 2" key="1">
    <citation type="submission" date="2020-05" db="EMBL/GenBank/DDBJ databases">
        <title>Identification and distribution of gene clusters putatively required for synthesis of sphingolipid metabolism inhibitors in phylogenetically diverse species of the filamentous fungus Fusarium.</title>
        <authorList>
            <person name="Kim H.-S."/>
            <person name="Busman M."/>
            <person name="Brown D.W."/>
            <person name="Divon H."/>
            <person name="Uhlig S."/>
            <person name="Proctor R.H."/>
        </authorList>
    </citation>
    <scope>NUCLEOTIDE SEQUENCE [LARGE SCALE GENOMIC DNA]</scope>
    <source>
        <strain evidence="1 2">NRRL 25211</strain>
    </source>
</reference>
<name>A0A8H5K6M5_9HYPO</name>
<keyword evidence="2" id="KW-1185">Reference proteome</keyword>
<comment type="caution">
    <text evidence="1">The sequence shown here is derived from an EMBL/GenBank/DDBJ whole genome shotgun (WGS) entry which is preliminary data.</text>
</comment>
<dbReference type="EMBL" id="JAAOAR010001352">
    <property type="protein sequence ID" value="KAF5567808.1"/>
    <property type="molecule type" value="Genomic_DNA"/>
</dbReference>
<sequence>MSARHSTAHFLEYAFGAPVRSKLIRLTGSATTARNVSIRTSARLRLSFESAFAGPPQLRPPFSKAAATPLRLSFESPISLASPTVVDFVSPLRDQVLPLRLPFESAISLTPPTANGFASPLSVTCHWICPTSHAVTERVIARFRLPRDDAGSPASPLL</sequence>
<evidence type="ECO:0000313" key="1">
    <source>
        <dbReference type="EMBL" id="KAF5567808.1"/>
    </source>
</evidence>